<dbReference type="CDD" id="cd00200">
    <property type="entry name" value="WD40"/>
    <property type="match status" value="1"/>
</dbReference>
<dbReference type="Gene3D" id="2.130.10.10">
    <property type="entry name" value="YVTN repeat-like/Quinoprotein amine dehydrogenase"/>
    <property type="match status" value="2"/>
</dbReference>
<dbReference type="SUPFAM" id="SSF50978">
    <property type="entry name" value="WD40 repeat-like"/>
    <property type="match status" value="1"/>
</dbReference>
<dbReference type="FunCoup" id="A0A1V9XBM3">
    <property type="interactions" value="1738"/>
</dbReference>
<evidence type="ECO:0000256" key="1">
    <source>
        <dbReference type="ARBA" id="ARBA00022574"/>
    </source>
</evidence>
<dbReference type="InParanoid" id="A0A1V9XBM3"/>
<feature type="repeat" description="WD" evidence="3">
    <location>
        <begin position="200"/>
        <end position="241"/>
    </location>
</feature>
<proteinExistence type="predicted"/>
<organism evidence="4 5">
    <name type="scientific">Tropilaelaps mercedesae</name>
    <dbReference type="NCBI Taxonomy" id="418985"/>
    <lineage>
        <taxon>Eukaryota</taxon>
        <taxon>Metazoa</taxon>
        <taxon>Ecdysozoa</taxon>
        <taxon>Arthropoda</taxon>
        <taxon>Chelicerata</taxon>
        <taxon>Arachnida</taxon>
        <taxon>Acari</taxon>
        <taxon>Parasitiformes</taxon>
        <taxon>Mesostigmata</taxon>
        <taxon>Gamasina</taxon>
        <taxon>Dermanyssoidea</taxon>
        <taxon>Laelapidae</taxon>
        <taxon>Tropilaelaps</taxon>
    </lineage>
</organism>
<keyword evidence="2" id="KW-0677">Repeat</keyword>
<dbReference type="Pfam" id="PF00400">
    <property type="entry name" value="WD40"/>
    <property type="match status" value="4"/>
</dbReference>
<keyword evidence="5" id="KW-1185">Reference proteome</keyword>
<dbReference type="PANTHER" id="PTHR19857:SF8">
    <property type="entry name" value="ANGIO-ASSOCIATED MIGRATORY CELL PROTEIN"/>
    <property type="match status" value="1"/>
</dbReference>
<feature type="repeat" description="WD" evidence="3">
    <location>
        <begin position="95"/>
        <end position="136"/>
    </location>
</feature>
<dbReference type="PANTHER" id="PTHR19857">
    <property type="entry name" value="MITOCHONDRIAL DIVISION PROTEIN 1-RELATED"/>
    <property type="match status" value="1"/>
</dbReference>
<dbReference type="AlphaFoldDB" id="A0A1V9XBM3"/>
<dbReference type="PROSITE" id="PS50294">
    <property type="entry name" value="WD_REPEATS_REGION"/>
    <property type="match status" value="2"/>
</dbReference>
<gene>
    <name evidence="4" type="ORF">BIW11_11398</name>
</gene>
<name>A0A1V9XBM3_9ACAR</name>
<dbReference type="InterPro" id="IPR020472">
    <property type="entry name" value="WD40_PAC1"/>
</dbReference>
<reference evidence="4 5" key="1">
    <citation type="journal article" date="2017" name="Gigascience">
        <title>Draft genome of the honey bee ectoparasitic mite, Tropilaelaps mercedesae, is shaped by the parasitic life history.</title>
        <authorList>
            <person name="Dong X."/>
            <person name="Armstrong S.D."/>
            <person name="Xia D."/>
            <person name="Makepeace B.L."/>
            <person name="Darby A.C."/>
            <person name="Kadowaki T."/>
        </authorList>
    </citation>
    <scope>NUCLEOTIDE SEQUENCE [LARGE SCALE GENOMIC DNA]</scope>
    <source>
        <strain evidence="4">Wuxi-XJTLU</strain>
    </source>
</reference>
<keyword evidence="1 3" id="KW-0853">WD repeat</keyword>
<dbReference type="OrthoDB" id="10261640at2759"/>
<dbReference type="InterPro" id="IPR051179">
    <property type="entry name" value="WD_repeat_multifunction"/>
</dbReference>
<protein>
    <submittedName>
        <fullName evidence="4">Angio-associated migratory cell protein-like</fullName>
    </submittedName>
</protein>
<feature type="repeat" description="WD" evidence="3">
    <location>
        <begin position="159"/>
        <end position="190"/>
    </location>
</feature>
<dbReference type="SMART" id="SM00320">
    <property type="entry name" value="WD40"/>
    <property type="match status" value="7"/>
</dbReference>
<evidence type="ECO:0000256" key="3">
    <source>
        <dbReference type="PROSITE-ProRule" id="PRU00221"/>
    </source>
</evidence>
<accession>A0A1V9XBM3</accession>
<dbReference type="InterPro" id="IPR001680">
    <property type="entry name" value="WD40_rpt"/>
</dbReference>
<comment type="caution">
    <text evidence="4">The sequence shown here is derived from an EMBL/GenBank/DDBJ whole genome shotgun (WGS) entry which is preliminary data.</text>
</comment>
<dbReference type="InterPro" id="IPR015943">
    <property type="entry name" value="WD40/YVTN_repeat-like_dom_sf"/>
</dbReference>
<dbReference type="EMBL" id="MNPL01016074">
    <property type="protein sequence ID" value="OQR70793.1"/>
    <property type="molecule type" value="Genomic_DNA"/>
</dbReference>
<feature type="repeat" description="WD" evidence="3">
    <location>
        <begin position="290"/>
        <end position="325"/>
    </location>
</feature>
<sequence length="402" mass="43183">MVIEVISSRNNVDGTTVKMSGSRSPNAEEDGDFIILHSDDEDVEVIEDLGDENQGDSDEDDIEYEGQVGDEDEDMGDGYPVPVFTPSRDDALLYFKGHTDLVFIVDLSPSGNLAASGGKDDRAWLWKVEDGSPILELTGFKDSVPYIKVWNVSSKEVAFSAEVEEIAWAEWHPSTAILLAGSQDGSISMWWIPAGDVKILHSFGEATTSAKLLPDGKRLLSGYADGSIRLWDLKTCQVSTTISSLHEGEVLSIDVNSKGQIASGGADGLKFASLATGKPVSSSQEFGDCVECVAFSKNTHAWLAAGSLDGTLLVWDMNAGQQRHRIELGSQSGICRLAWAGPNHVVAASLDGKVREVDARSGEIIKEWEGHTSSLLALCVRGEKFATAAEDRSVGIFQGVVT</sequence>
<evidence type="ECO:0000313" key="4">
    <source>
        <dbReference type="EMBL" id="OQR70793.1"/>
    </source>
</evidence>
<evidence type="ECO:0000256" key="2">
    <source>
        <dbReference type="ARBA" id="ARBA00022737"/>
    </source>
</evidence>
<dbReference type="PROSITE" id="PS00678">
    <property type="entry name" value="WD_REPEATS_1"/>
    <property type="match status" value="2"/>
</dbReference>
<dbReference type="PRINTS" id="PR00320">
    <property type="entry name" value="GPROTEINBRPT"/>
</dbReference>
<dbReference type="InterPro" id="IPR036322">
    <property type="entry name" value="WD40_repeat_dom_sf"/>
</dbReference>
<dbReference type="InterPro" id="IPR019775">
    <property type="entry name" value="WD40_repeat_CS"/>
</dbReference>
<dbReference type="PROSITE" id="PS50082">
    <property type="entry name" value="WD_REPEATS_2"/>
    <property type="match status" value="4"/>
</dbReference>
<dbReference type="STRING" id="418985.A0A1V9XBM3"/>
<dbReference type="Proteomes" id="UP000192247">
    <property type="component" value="Unassembled WGS sequence"/>
</dbReference>
<evidence type="ECO:0000313" key="5">
    <source>
        <dbReference type="Proteomes" id="UP000192247"/>
    </source>
</evidence>